<dbReference type="GO" id="GO:0043041">
    <property type="term" value="P:amino acid activation for nonribosomal peptide biosynthetic process"/>
    <property type="evidence" value="ECO:0007669"/>
    <property type="project" value="TreeGrafter"/>
</dbReference>
<dbReference type="InterPro" id="IPR036736">
    <property type="entry name" value="ACP-like_sf"/>
</dbReference>
<dbReference type="SUPFAM" id="SSF47336">
    <property type="entry name" value="ACP-like"/>
    <property type="match status" value="1"/>
</dbReference>
<dbReference type="InterPro" id="IPR010071">
    <property type="entry name" value="AA_adenyl_dom"/>
</dbReference>
<reference evidence="5 6" key="1">
    <citation type="journal article" date="2023" name="IMA Fungus">
        <title>Comparative genomic study of the Penicillium genus elucidates a diverse pangenome and 15 lateral gene transfer events.</title>
        <authorList>
            <person name="Petersen C."/>
            <person name="Sorensen T."/>
            <person name="Nielsen M.R."/>
            <person name="Sondergaard T.E."/>
            <person name="Sorensen J.L."/>
            <person name="Fitzpatrick D.A."/>
            <person name="Frisvad J.C."/>
            <person name="Nielsen K.L."/>
        </authorList>
    </citation>
    <scope>NUCLEOTIDE SEQUENCE [LARGE SCALE GENOMIC DNA]</scope>
    <source>
        <strain evidence="5 6">IBT 35679</strain>
    </source>
</reference>
<dbReference type="Gene3D" id="3.30.300.30">
    <property type="match status" value="1"/>
</dbReference>
<dbReference type="SUPFAM" id="SSF51735">
    <property type="entry name" value="NAD(P)-binding Rossmann-fold domains"/>
    <property type="match status" value="1"/>
</dbReference>
<dbReference type="GO" id="GO:0016874">
    <property type="term" value="F:ligase activity"/>
    <property type="evidence" value="ECO:0007669"/>
    <property type="project" value="UniProtKB-KW"/>
</dbReference>
<dbReference type="Gene3D" id="3.30.559.10">
    <property type="entry name" value="Chloramphenicol acetyltransferase-like domain"/>
    <property type="match status" value="1"/>
</dbReference>
<dbReference type="PROSITE" id="PS00012">
    <property type="entry name" value="PHOSPHOPANTETHEINE"/>
    <property type="match status" value="1"/>
</dbReference>
<evidence type="ECO:0000256" key="3">
    <source>
        <dbReference type="ARBA" id="ARBA00022598"/>
    </source>
</evidence>
<dbReference type="GO" id="GO:0031177">
    <property type="term" value="F:phosphopantetheine binding"/>
    <property type="evidence" value="ECO:0007669"/>
    <property type="project" value="TreeGrafter"/>
</dbReference>
<dbReference type="Pfam" id="PF00668">
    <property type="entry name" value="Condensation"/>
    <property type="match status" value="1"/>
</dbReference>
<dbReference type="Pfam" id="PF07993">
    <property type="entry name" value="NAD_binding_4"/>
    <property type="match status" value="1"/>
</dbReference>
<name>A0AAD6CUE2_9EURO</name>
<evidence type="ECO:0000256" key="2">
    <source>
        <dbReference type="ARBA" id="ARBA00022553"/>
    </source>
</evidence>
<evidence type="ECO:0000313" key="6">
    <source>
        <dbReference type="Proteomes" id="UP001220324"/>
    </source>
</evidence>
<protein>
    <recommendedName>
        <fullName evidence="4">Carrier domain-containing protein</fullName>
    </recommendedName>
</protein>
<evidence type="ECO:0000259" key="4">
    <source>
        <dbReference type="PROSITE" id="PS50075"/>
    </source>
</evidence>
<dbReference type="Pfam" id="PF00501">
    <property type="entry name" value="AMP-binding"/>
    <property type="match status" value="1"/>
</dbReference>
<dbReference type="GO" id="GO:0005737">
    <property type="term" value="C:cytoplasm"/>
    <property type="evidence" value="ECO:0007669"/>
    <property type="project" value="TreeGrafter"/>
</dbReference>
<dbReference type="PANTHER" id="PTHR45527">
    <property type="entry name" value="NONRIBOSOMAL PEPTIDE SYNTHETASE"/>
    <property type="match status" value="1"/>
</dbReference>
<dbReference type="NCBIfam" id="TIGR01733">
    <property type="entry name" value="AA-adenyl-dom"/>
    <property type="match status" value="1"/>
</dbReference>
<dbReference type="SUPFAM" id="SSF56801">
    <property type="entry name" value="Acetyl-CoA synthetase-like"/>
    <property type="match status" value="1"/>
</dbReference>
<dbReference type="PROSITE" id="PS50075">
    <property type="entry name" value="CARRIER"/>
    <property type="match status" value="1"/>
</dbReference>
<dbReference type="PROSITE" id="PS00455">
    <property type="entry name" value="AMP_BINDING"/>
    <property type="match status" value="1"/>
</dbReference>
<dbReference type="FunFam" id="3.40.50.12780:FF:000014">
    <property type="entry name" value="Nonribosomal peptide synthetase 1"/>
    <property type="match status" value="1"/>
</dbReference>
<keyword evidence="3" id="KW-0436">Ligase</keyword>
<evidence type="ECO:0000256" key="1">
    <source>
        <dbReference type="ARBA" id="ARBA00022450"/>
    </source>
</evidence>
<evidence type="ECO:0000313" key="5">
    <source>
        <dbReference type="EMBL" id="KAJ5540411.1"/>
    </source>
</evidence>
<sequence length="1442" mass="158604">MPEEISEPQGVPAYSLLENLRQEEASELAAQHCGVSIDEIEDIYPCTAAQESLFALSVKNPHSYVARYVYTFAEEVDLDRLKDAVRTTLEAHTILRTRLIYHELYGTLQVVLRNSEITTMANDLHAYLAADCQQRMPPGAPLLRVAIVLDSQGRKQLVLTIHHALYDDWSLNVVLHDIENAYNGKILAQRAFAAFTKISLSALSEASAQEWQSRLEGLSPVQFPRLPTSEYTPAAKQSLVQEVTMPAGLSENQQSALVNLAWSLLLSKYTGSTDTVFGVTWTGRRSHLPGIGDMSGPTIATVPFRVQLSSNIKVSEALRSVLETSNEMLPFEQRGLYNISRLGPDAEAACQFQNLIVIQSPPQHQYEYFREITHDLNLGNHATFGTYPITLVCDLRKVGMRVQAVYDDNVVPLIQMQRILNQFKTVIKNLISGPDCPISQVESLSAQDLVELEKWNGQIPPMTDERMHDLILERCRIQPDALAVASWDGCFTYGEIDTLSGHLALNLIERGIGPEFVVPLYFEKSKYTTVAILAVMRAGAAFVLLDPSNPLARNEEICRRVGATCILSSGSLAASAANFAKECIDVYEGASSLEKQHSAMSLSDIDVSSSNLLYVVFTSGSTGTPKGVQIEHGSFVISTQAYISKSGMNNMCRTLQFASYAFDVSISDTLVTLAAGGCLCVPSEEERKSELAKVVVKYNIDWADLTPSVLRQLQPEDFPSLRTVILGGEPMSRTEIEVWGPHVRLLNVYGPAECCVLSTVCDSVTSTTDPRNIGTGTGCASWIVDPSNHNQLMPIGAIGELLIEGPTVGRGYLADPEKTAASFTSTTPWIKSLRPSQSSTKLYRTGDLVQYTSHGSLRYVGRKDMQVKLRGQRLELEEVEYHISRAFHDSREVVADVITLALDEFPQLVAFLVEDKSEHPDLFIPPTAEFHQSVTTAIAALQSIVPAFMIPSIFLPITHAFRTVSDKVDRRLLCEATTCLSREQLQHYRQLHQNGNTEKRKPTSQAGLQMQAIWGQVLGIPAEEICYGDEFFKLGGDSITAMKVASIAKKQGLPISVPDIFQGGSLESVVKSAMSQSAETTSFDWEVETALQSDITKSTRVNDTNTHSQGSKNFVLTGSTGFLGREILQQLVDNPAVKQVHCLAVRSKGSGVGRQSAVFHSSKVVVHQGDISKPHLDIPEQSLSKILEDCQGIIHCAAEISFVKTYDLLKQVNVRPTKYLAKLAIKHRVPIHYMSSAALAHLAVSGTQTFSEVSLRNSPPDASGESGYLCSKWVSEIYLENCSQAYDLPVTIHRISSIIGPGAPEMDITNNVLNFSRKMRAIPDLSSCEQYVDLIDLSLAAGNIIVDAMRADQLSVVSFVHESGQVRVPANLLRGYLEKETGEAISEVALEDWIRVARQCGMPELVAKFLEAMPPGEMDIAMPFLETKRVNGMHSSLLSIEK</sequence>
<dbReference type="InterPro" id="IPR006162">
    <property type="entry name" value="Ppantetheine_attach_site"/>
</dbReference>
<dbReference type="Pfam" id="PF00550">
    <property type="entry name" value="PP-binding"/>
    <property type="match status" value="1"/>
</dbReference>
<gene>
    <name evidence="5" type="ORF">N7494_005487</name>
</gene>
<dbReference type="SUPFAM" id="SSF52777">
    <property type="entry name" value="CoA-dependent acyltransferases"/>
    <property type="match status" value="2"/>
</dbReference>
<comment type="caution">
    <text evidence="5">The sequence shown here is derived from an EMBL/GenBank/DDBJ whole genome shotgun (WGS) entry which is preliminary data.</text>
</comment>
<feature type="domain" description="Carrier" evidence="4">
    <location>
        <begin position="1001"/>
        <end position="1077"/>
    </location>
</feature>
<dbReference type="InterPro" id="IPR020845">
    <property type="entry name" value="AMP-binding_CS"/>
</dbReference>
<dbReference type="PANTHER" id="PTHR45527:SF12">
    <property type="entry name" value="NONRIBOSOMAL PEPTIDE SYNTHETASE IVOA"/>
    <property type="match status" value="1"/>
</dbReference>
<dbReference type="InterPro" id="IPR023213">
    <property type="entry name" value="CAT-like_dom_sf"/>
</dbReference>
<proteinExistence type="predicted"/>
<dbReference type="InterPro" id="IPR009081">
    <property type="entry name" value="PP-bd_ACP"/>
</dbReference>
<dbReference type="Proteomes" id="UP001220324">
    <property type="component" value="Unassembled WGS sequence"/>
</dbReference>
<dbReference type="EMBL" id="JAQIZZ010000005">
    <property type="protein sequence ID" value="KAJ5540411.1"/>
    <property type="molecule type" value="Genomic_DNA"/>
</dbReference>
<dbReference type="InterPro" id="IPR001242">
    <property type="entry name" value="Condensation_dom"/>
</dbReference>
<dbReference type="Gene3D" id="3.30.559.30">
    <property type="entry name" value="Nonribosomal peptide synthetase, condensation domain"/>
    <property type="match status" value="1"/>
</dbReference>
<keyword evidence="1" id="KW-0596">Phosphopantetheine</keyword>
<keyword evidence="2" id="KW-0597">Phosphoprotein</keyword>
<dbReference type="Gene3D" id="3.40.50.720">
    <property type="entry name" value="NAD(P)-binding Rossmann-like Domain"/>
    <property type="match status" value="1"/>
</dbReference>
<dbReference type="GO" id="GO:0044550">
    <property type="term" value="P:secondary metabolite biosynthetic process"/>
    <property type="evidence" value="ECO:0007669"/>
    <property type="project" value="TreeGrafter"/>
</dbReference>
<dbReference type="Gene3D" id="3.40.50.980">
    <property type="match status" value="2"/>
</dbReference>
<dbReference type="Gene3D" id="1.10.1200.10">
    <property type="entry name" value="ACP-like"/>
    <property type="match status" value="1"/>
</dbReference>
<dbReference type="CDD" id="cd19545">
    <property type="entry name" value="FUM14_C_NRPS-like"/>
    <property type="match status" value="1"/>
</dbReference>
<dbReference type="InterPro" id="IPR045851">
    <property type="entry name" value="AMP-bd_C_sf"/>
</dbReference>
<dbReference type="CDD" id="cd05918">
    <property type="entry name" value="A_NRPS_SidN3_like"/>
    <property type="match status" value="1"/>
</dbReference>
<organism evidence="5 6">
    <name type="scientific">Penicillium frequentans</name>
    <dbReference type="NCBI Taxonomy" id="3151616"/>
    <lineage>
        <taxon>Eukaryota</taxon>
        <taxon>Fungi</taxon>
        <taxon>Dikarya</taxon>
        <taxon>Ascomycota</taxon>
        <taxon>Pezizomycotina</taxon>
        <taxon>Eurotiomycetes</taxon>
        <taxon>Eurotiomycetidae</taxon>
        <taxon>Eurotiales</taxon>
        <taxon>Aspergillaceae</taxon>
        <taxon>Penicillium</taxon>
    </lineage>
</organism>
<dbReference type="InterPro" id="IPR000873">
    <property type="entry name" value="AMP-dep_synth/lig_dom"/>
</dbReference>
<accession>A0AAD6CUE2</accession>
<dbReference type="InterPro" id="IPR013120">
    <property type="entry name" value="FAR_NAD-bd"/>
</dbReference>
<dbReference type="InterPro" id="IPR036291">
    <property type="entry name" value="NAD(P)-bd_dom_sf"/>
</dbReference>
<keyword evidence="6" id="KW-1185">Reference proteome</keyword>
<dbReference type="Gene3D" id="2.30.38.10">
    <property type="entry name" value="Luciferase, Domain 3"/>
    <property type="match status" value="1"/>
</dbReference>